<keyword evidence="2" id="KW-1185">Reference proteome</keyword>
<proteinExistence type="predicted"/>
<comment type="caution">
    <text evidence="1">The sequence shown here is derived from an EMBL/GenBank/DDBJ whole genome shotgun (WGS) entry which is preliminary data.</text>
</comment>
<protein>
    <submittedName>
        <fullName evidence="1">Uncharacterized protein</fullName>
    </submittedName>
</protein>
<dbReference type="Proteomes" id="UP000801492">
    <property type="component" value="Unassembled WGS sequence"/>
</dbReference>
<organism evidence="1 2">
    <name type="scientific">Ignelater luminosus</name>
    <name type="common">Cucubano</name>
    <name type="synonym">Pyrophorus luminosus</name>
    <dbReference type="NCBI Taxonomy" id="2038154"/>
    <lineage>
        <taxon>Eukaryota</taxon>
        <taxon>Metazoa</taxon>
        <taxon>Ecdysozoa</taxon>
        <taxon>Arthropoda</taxon>
        <taxon>Hexapoda</taxon>
        <taxon>Insecta</taxon>
        <taxon>Pterygota</taxon>
        <taxon>Neoptera</taxon>
        <taxon>Endopterygota</taxon>
        <taxon>Coleoptera</taxon>
        <taxon>Polyphaga</taxon>
        <taxon>Elateriformia</taxon>
        <taxon>Elateroidea</taxon>
        <taxon>Elateridae</taxon>
        <taxon>Agrypninae</taxon>
        <taxon>Pyrophorini</taxon>
        <taxon>Ignelater</taxon>
    </lineage>
</organism>
<dbReference type="OrthoDB" id="8021785at2759"/>
<evidence type="ECO:0000313" key="1">
    <source>
        <dbReference type="EMBL" id="KAF2891631.1"/>
    </source>
</evidence>
<accession>A0A8K0GAD2</accession>
<dbReference type="EMBL" id="VTPC01026799">
    <property type="protein sequence ID" value="KAF2891631.1"/>
    <property type="molecule type" value="Genomic_DNA"/>
</dbReference>
<reference evidence="1" key="1">
    <citation type="submission" date="2019-08" db="EMBL/GenBank/DDBJ databases">
        <title>The genome of the North American firefly Photinus pyralis.</title>
        <authorList>
            <consortium name="Photinus pyralis genome working group"/>
            <person name="Fallon T.R."/>
            <person name="Sander Lower S.E."/>
            <person name="Weng J.-K."/>
        </authorList>
    </citation>
    <scope>NUCLEOTIDE SEQUENCE</scope>
    <source>
        <strain evidence="1">TRF0915ILg1</strain>
        <tissue evidence="1">Whole body</tissue>
    </source>
</reference>
<gene>
    <name evidence="1" type="ORF">ILUMI_14542</name>
</gene>
<evidence type="ECO:0000313" key="2">
    <source>
        <dbReference type="Proteomes" id="UP000801492"/>
    </source>
</evidence>
<sequence length="78" mass="8911">MNENGNMKDPIAELINLFQKLTDIGEDKLSKKWTVAMILSSLPRSYDSLVTALETRPEADITLSLVKSKLIDEYNRRK</sequence>
<dbReference type="AlphaFoldDB" id="A0A8K0GAD2"/>
<dbReference type="Pfam" id="PF14223">
    <property type="entry name" value="Retrotran_gag_2"/>
    <property type="match status" value="1"/>
</dbReference>
<name>A0A8K0GAD2_IGNLU</name>